<evidence type="ECO:0000313" key="3">
    <source>
        <dbReference type="Proteomes" id="UP000095419"/>
    </source>
</evidence>
<dbReference type="RefSeq" id="WP_057088775.1">
    <property type="nucleotide sequence ID" value="NZ_CYZF01000007.1"/>
</dbReference>
<organism evidence="2 3">
    <name type="scientific">Bacteroides uniformis</name>
    <dbReference type="NCBI Taxonomy" id="820"/>
    <lineage>
        <taxon>Bacteria</taxon>
        <taxon>Pseudomonadati</taxon>
        <taxon>Bacteroidota</taxon>
        <taxon>Bacteroidia</taxon>
        <taxon>Bacteroidales</taxon>
        <taxon>Bacteroidaceae</taxon>
        <taxon>Bacteroides</taxon>
    </lineage>
</organism>
<gene>
    <name evidence="2" type="ORF">ERS417307_02636</name>
</gene>
<sequence length="259" mass="30375">MSKIYKKQPLDIVVSGITLRYSMKYNIWVNWAGTRAYRKYNDSSWNRFLQIHTDINGSKFLNVKPKTVQLDEAVADAYNPMPKDGKKYKLVHNDGNLGNCQANNLEWKEVRKYAPLATRRKIGNGLTVTVEGKIFDKGKELPIEKETGDRDTDRMVAISPKVRYRRKNNRWGNYDNKSANIDDLMAEADFVDGDKSTMQRPRVLHKNMNYLDYHADNLKWVEESSPEYQEYMERKKEDMDKLEKELNHSNPNFKLPDNQ</sequence>
<evidence type="ECO:0000256" key="1">
    <source>
        <dbReference type="SAM" id="MobiDB-lite"/>
    </source>
</evidence>
<proteinExistence type="predicted"/>
<reference evidence="2 3" key="1">
    <citation type="submission" date="2015-09" db="EMBL/GenBank/DDBJ databases">
        <authorList>
            <consortium name="Pathogen Informatics"/>
        </authorList>
    </citation>
    <scope>NUCLEOTIDE SEQUENCE [LARGE SCALE GENOMIC DNA]</scope>
    <source>
        <strain evidence="2 3">2789STDY5608791</strain>
    </source>
</reference>
<feature type="compositionally biased region" description="Polar residues" evidence="1">
    <location>
        <begin position="248"/>
        <end position="259"/>
    </location>
</feature>
<dbReference type="Proteomes" id="UP000095419">
    <property type="component" value="Unassembled WGS sequence"/>
</dbReference>
<feature type="region of interest" description="Disordered" evidence="1">
    <location>
        <begin position="231"/>
        <end position="259"/>
    </location>
</feature>
<evidence type="ECO:0000313" key="2">
    <source>
        <dbReference type="EMBL" id="CUO88058.1"/>
    </source>
</evidence>
<accession>A0A174IRR9</accession>
<feature type="compositionally biased region" description="Basic and acidic residues" evidence="1">
    <location>
        <begin position="231"/>
        <end position="247"/>
    </location>
</feature>
<name>A0A174IRR9_BACUN</name>
<protein>
    <submittedName>
        <fullName evidence="2">Uncharacterized protein</fullName>
    </submittedName>
</protein>
<dbReference type="EMBL" id="CYZF01000007">
    <property type="protein sequence ID" value="CUO88058.1"/>
    <property type="molecule type" value="Genomic_DNA"/>
</dbReference>
<dbReference type="AlphaFoldDB" id="A0A174IRR9"/>